<comment type="caution">
    <text evidence="1">The sequence shown here is derived from an EMBL/GenBank/DDBJ whole genome shotgun (WGS) entry which is preliminary data.</text>
</comment>
<dbReference type="EMBL" id="JAGHQM010000617">
    <property type="protein sequence ID" value="KAH0559360.1"/>
    <property type="molecule type" value="Genomic_DNA"/>
</dbReference>
<gene>
    <name evidence="1" type="ORF">GP486_004128</name>
</gene>
<dbReference type="AlphaFoldDB" id="A0A9P8LBT0"/>
<organism evidence="1 2">
    <name type="scientific">Trichoglossum hirsutum</name>
    <dbReference type="NCBI Taxonomy" id="265104"/>
    <lineage>
        <taxon>Eukaryota</taxon>
        <taxon>Fungi</taxon>
        <taxon>Dikarya</taxon>
        <taxon>Ascomycota</taxon>
        <taxon>Pezizomycotina</taxon>
        <taxon>Geoglossomycetes</taxon>
        <taxon>Geoglossales</taxon>
        <taxon>Geoglossaceae</taxon>
        <taxon>Trichoglossum</taxon>
    </lineage>
</organism>
<accession>A0A9P8LBT0</accession>
<keyword evidence="2" id="KW-1185">Reference proteome</keyword>
<name>A0A9P8LBT0_9PEZI</name>
<dbReference type="Proteomes" id="UP000750711">
    <property type="component" value="Unassembled WGS sequence"/>
</dbReference>
<evidence type="ECO:0000313" key="2">
    <source>
        <dbReference type="Proteomes" id="UP000750711"/>
    </source>
</evidence>
<reference evidence="1" key="1">
    <citation type="submission" date="2021-03" db="EMBL/GenBank/DDBJ databases">
        <title>Comparative genomics and phylogenomic investigation of the class Geoglossomycetes provide insights into ecological specialization and systematics.</title>
        <authorList>
            <person name="Melie T."/>
            <person name="Pirro S."/>
            <person name="Miller A.N."/>
            <person name="Quandt A."/>
        </authorList>
    </citation>
    <scope>NUCLEOTIDE SEQUENCE</scope>
    <source>
        <strain evidence="1">CAQ_001_2017</strain>
    </source>
</reference>
<proteinExistence type="predicted"/>
<protein>
    <submittedName>
        <fullName evidence="1">Uncharacterized protein</fullName>
    </submittedName>
</protein>
<evidence type="ECO:0000313" key="1">
    <source>
        <dbReference type="EMBL" id="KAH0559360.1"/>
    </source>
</evidence>
<sequence length="82" mass="9345">MDDGIVEKSPIARIYPNVVPLCNVEADLRNIPETEFQINRLGDVDQEFYTADFAVEFSVDNARVWFTTKLNGKECGSVETRF</sequence>